<dbReference type="InterPro" id="IPR013324">
    <property type="entry name" value="RNA_pol_sigma_r3/r4-like"/>
</dbReference>
<feature type="region of interest" description="Disordered" evidence="6">
    <location>
        <begin position="171"/>
        <end position="215"/>
    </location>
</feature>
<feature type="compositionally biased region" description="Basic and acidic residues" evidence="6">
    <location>
        <begin position="204"/>
        <end position="215"/>
    </location>
</feature>
<dbReference type="SUPFAM" id="SSF88946">
    <property type="entry name" value="Sigma2 domain of RNA polymerase sigma factors"/>
    <property type="match status" value="1"/>
</dbReference>
<protein>
    <submittedName>
        <fullName evidence="8">RNA polymerase sigma factor, sigma-70 family</fullName>
    </submittedName>
</protein>
<proteinExistence type="inferred from homology"/>
<dbReference type="GO" id="GO:0016987">
    <property type="term" value="F:sigma factor activity"/>
    <property type="evidence" value="ECO:0007669"/>
    <property type="project" value="UniProtKB-KW"/>
</dbReference>
<sequence>MTEEGVAGDVDGLARRDAEFAEFYRAGYDKIVAHIRLLSAKVDAEGIANEACARVYTNWFTIKETYQGYAVAVARNLVKDEVKKTEVLPMAPEEVADRFRVNTPGPEDLHAELDVAREVYKAIARLPPAQREPMLLAAQQRTVPEIADALGLPRATVTKYLRRGRARLAKAGLGKGLERRFSPSAPKPRPDPEPEAPPASAIDESERAESGARDA</sequence>
<dbReference type="Pfam" id="PF08281">
    <property type="entry name" value="Sigma70_r4_2"/>
    <property type="match status" value="1"/>
</dbReference>
<organism evidence="8 9">
    <name type="scientific">Actinokineospora alba</name>
    <dbReference type="NCBI Taxonomy" id="504798"/>
    <lineage>
        <taxon>Bacteria</taxon>
        <taxon>Bacillati</taxon>
        <taxon>Actinomycetota</taxon>
        <taxon>Actinomycetes</taxon>
        <taxon>Pseudonocardiales</taxon>
        <taxon>Pseudonocardiaceae</taxon>
        <taxon>Actinokineospora</taxon>
    </lineage>
</organism>
<evidence type="ECO:0000259" key="7">
    <source>
        <dbReference type="Pfam" id="PF08281"/>
    </source>
</evidence>
<dbReference type="InterPro" id="IPR014284">
    <property type="entry name" value="RNA_pol_sigma-70_dom"/>
</dbReference>
<evidence type="ECO:0000256" key="4">
    <source>
        <dbReference type="ARBA" id="ARBA00023125"/>
    </source>
</evidence>
<keyword evidence="2" id="KW-0805">Transcription regulation</keyword>
<dbReference type="Gene3D" id="1.10.1740.10">
    <property type="match status" value="1"/>
</dbReference>
<keyword evidence="3" id="KW-0731">Sigma factor</keyword>
<accession>A0A1H0LYU0</accession>
<dbReference type="InterPro" id="IPR013249">
    <property type="entry name" value="RNA_pol_sigma70_r4_t2"/>
</dbReference>
<dbReference type="InterPro" id="IPR036388">
    <property type="entry name" value="WH-like_DNA-bd_sf"/>
</dbReference>
<evidence type="ECO:0000256" key="1">
    <source>
        <dbReference type="ARBA" id="ARBA00010641"/>
    </source>
</evidence>
<dbReference type="InterPro" id="IPR039425">
    <property type="entry name" value="RNA_pol_sigma-70-like"/>
</dbReference>
<dbReference type="InterPro" id="IPR013325">
    <property type="entry name" value="RNA_pol_sigma_r2"/>
</dbReference>
<keyword evidence="4" id="KW-0238">DNA-binding</keyword>
<dbReference type="Gene3D" id="1.10.10.10">
    <property type="entry name" value="Winged helix-like DNA-binding domain superfamily/Winged helix DNA-binding domain"/>
    <property type="match status" value="1"/>
</dbReference>
<evidence type="ECO:0000256" key="6">
    <source>
        <dbReference type="SAM" id="MobiDB-lite"/>
    </source>
</evidence>
<evidence type="ECO:0000313" key="9">
    <source>
        <dbReference type="Proteomes" id="UP000199651"/>
    </source>
</evidence>
<dbReference type="GO" id="GO:0006352">
    <property type="term" value="P:DNA-templated transcription initiation"/>
    <property type="evidence" value="ECO:0007669"/>
    <property type="project" value="InterPro"/>
</dbReference>
<keyword evidence="5" id="KW-0804">Transcription</keyword>
<dbReference type="AlphaFoldDB" id="A0A1H0LYU0"/>
<dbReference type="EMBL" id="FNJB01000004">
    <property type="protein sequence ID" value="SDO73317.1"/>
    <property type="molecule type" value="Genomic_DNA"/>
</dbReference>
<dbReference type="STRING" id="504798.SAMN05421871_105119"/>
<reference evidence="9" key="1">
    <citation type="submission" date="2016-10" db="EMBL/GenBank/DDBJ databases">
        <authorList>
            <person name="Varghese N."/>
            <person name="Submissions S."/>
        </authorList>
    </citation>
    <scope>NUCLEOTIDE SEQUENCE [LARGE SCALE GENOMIC DNA]</scope>
    <source>
        <strain evidence="9">IBRC-M 10655</strain>
    </source>
</reference>
<evidence type="ECO:0000256" key="5">
    <source>
        <dbReference type="ARBA" id="ARBA00023163"/>
    </source>
</evidence>
<gene>
    <name evidence="8" type="ORF">SAMN05192558_104341</name>
</gene>
<evidence type="ECO:0000313" key="8">
    <source>
        <dbReference type="EMBL" id="SDO73317.1"/>
    </source>
</evidence>
<dbReference type="GO" id="GO:0003677">
    <property type="term" value="F:DNA binding"/>
    <property type="evidence" value="ECO:0007669"/>
    <property type="project" value="UniProtKB-KW"/>
</dbReference>
<keyword evidence="9" id="KW-1185">Reference proteome</keyword>
<comment type="similarity">
    <text evidence="1">Belongs to the sigma-70 factor family. ECF subfamily.</text>
</comment>
<name>A0A1H0LYU0_9PSEU</name>
<dbReference type="NCBIfam" id="TIGR02937">
    <property type="entry name" value="sigma70-ECF"/>
    <property type="match status" value="1"/>
</dbReference>
<evidence type="ECO:0000256" key="3">
    <source>
        <dbReference type="ARBA" id="ARBA00023082"/>
    </source>
</evidence>
<feature type="domain" description="RNA polymerase sigma factor 70 region 4 type 2" evidence="7">
    <location>
        <begin position="117"/>
        <end position="168"/>
    </location>
</feature>
<dbReference type="PANTHER" id="PTHR43133">
    <property type="entry name" value="RNA POLYMERASE ECF-TYPE SIGMA FACTO"/>
    <property type="match status" value="1"/>
</dbReference>
<evidence type="ECO:0000256" key="2">
    <source>
        <dbReference type="ARBA" id="ARBA00023015"/>
    </source>
</evidence>
<dbReference type="SUPFAM" id="SSF88659">
    <property type="entry name" value="Sigma3 and sigma4 domains of RNA polymerase sigma factors"/>
    <property type="match status" value="1"/>
</dbReference>
<dbReference type="Proteomes" id="UP000199651">
    <property type="component" value="Unassembled WGS sequence"/>
</dbReference>
<dbReference type="PANTHER" id="PTHR43133:SF8">
    <property type="entry name" value="RNA POLYMERASE SIGMA FACTOR HI_1459-RELATED"/>
    <property type="match status" value="1"/>
</dbReference>